<name>A0A9X5C9B0_9FIRM</name>
<dbReference type="PANTHER" id="PTHR45136">
    <property type="entry name" value="ABC TRANSPORTER DOMAIN-CONTAINING PROTEIN"/>
    <property type="match status" value="1"/>
</dbReference>
<dbReference type="Proteomes" id="UP000474104">
    <property type="component" value="Unassembled WGS sequence"/>
</dbReference>
<organism evidence="4 5">
    <name type="scientific">Schaedlerella arabinosiphila</name>
    <dbReference type="NCBI Taxonomy" id="2044587"/>
    <lineage>
        <taxon>Bacteria</taxon>
        <taxon>Bacillati</taxon>
        <taxon>Bacillota</taxon>
        <taxon>Clostridia</taxon>
        <taxon>Lachnospirales</taxon>
        <taxon>Lachnospiraceae</taxon>
        <taxon>Schaedlerella</taxon>
    </lineage>
</organism>
<dbReference type="RefSeq" id="WP_044990004.1">
    <property type="nucleotide sequence ID" value="NZ_VIRB01000048.1"/>
</dbReference>
<sequence length="89" mass="10371">MYIYDEPNASLDVISEQSVLNTIYDERQNKMTILIVHRFSCMLEKANKIIVLEKGEVQETGVHEELLKNNGLYHHLYSVQKEMAISDEE</sequence>
<keyword evidence="2" id="KW-0677">Repeat</keyword>
<keyword evidence="1" id="KW-0813">Transport</keyword>
<protein>
    <recommendedName>
        <fullName evidence="6">ABC transporter ATP-binding protein</fullName>
    </recommendedName>
</protein>
<evidence type="ECO:0000313" key="4">
    <source>
        <dbReference type="EMBL" id="NDO68502.1"/>
    </source>
</evidence>
<accession>A0A9X5C9B0</accession>
<evidence type="ECO:0000256" key="3">
    <source>
        <dbReference type="ARBA" id="ARBA00023180"/>
    </source>
</evidence>
<dbReference type="OrthoDB" id="1699242at2"/>
<evidence type="ECO:0000313" key="5">
    <source>
        <dbReference type="Proteomes" id="UP000474104"/>
    </source>
</evidence>
<keyword evidence="3" id="KW-0325">Glycoprotein</keyword>
<dbReference type="Gene3D" id="3.40.50.300">
    <property type="entry name" value="P-loop containing nucleotide triphosphate hydrolases"/>
    <property type="match status" value="1"/>
</dbReference>
<comment type="caution">
    <text evidence="4">The sequence shown here is derived from an EMBL/GenBank/DDBJ whole genome shotgun (WGS) entry which is preliminary data.</text>
</comment>
<evidence type="ECO:0008006" key="6">
    <source>
        <dbReference type="Google" id="ProtNLM"/>
    </source>
</evidence>
<dbReference type="InterPro" id="IPR027417">
    <property type="entry name" value="P-loop_NTPase"/>
</dbReference>
<gene>
    <name evidence="4" type="ORF">FMM80_07305</name>
</gene>
<proteinExistence type="predicted"/>
<reference evidence="4 5" key="1">
    <citation type="submission" date="2019-07" db="EMBL/GenBank/DDBJ databases">
        <title>Draft genome sequences of 15 bacterial species constituting the stable defined intestinal microbiota of the GM15 gnotobiotic mouse model.</title>
        <authorList>
            <person name="Elie C."/>
            <person name="Mathieu A."/>
            <person name="Saliou A."/>
            <person name="Darnaud M."/>
            <person name="Leulier F."/>
            <person name="Tamellini A."/>
        </authorList>
    </citation>
    <scope>NUCLEOTIDE SEQUENCE [LARGE SCALE GENOMIC DNA]</scope>
    <source>
        <strain evidence="5">ASF 502</strain>
    </source>
</reference>
<evidence type="ECO:0000256" key="2">
    <source>
        <dbReference type="ARBA" id="ARBA00022737"/>
    </source>
</evidence>
<dbReference type="EMBL" id="VIRB01000048">
    <property type="protein sequence ID" value="NDO68502.1"/>
    <property type="molecule type" value="Genomic_DNA"/>
</dbReference>
<dbReference type="PANTHER" id="PTHR45136:SF2">
    <property type="entry name" value="ABC TRANSPORTER DOMAIN-CONTAINING PROTEIN"/>
    <property type="match status" value="1"/>
</dbReference>
<dbReference type="AlphaFoldDB" id="A0A9X5C9B0"/>
<dbReference type="SUPFAM" id="SSF52540">
    <property type="entry name" value="P-loop containing nucleoside triphosphate hydrolases"/>
    <property type="match status" value="1"/>
</dbReference>
<evidence type="ECO:0000256" key="1">
    <source>
        <dbReference type="ARBA" id="ARBA00022448"/>
    </source>
</evidence>